<evidence type="ECO:0000313" key="1">
    <source>
        <dbReference type="EMBL" id="NDP49122.1"/>
    </source>
</evidence>
<protein>
    <submittedName>
        <fullName evidence="1">DUF2322 family protein</fullName>
    </submittedName>
</protein>
<name>A0A7C9TB29_9PROT</name>
<dbReference type="InterPro" id="IPR016755">
    <property type="entry name" value="UCP019302"/>
</dbReference>
<dbReference type="AlphaFoldDB" id="A0A7C9TB29"/>
<evidence type="ECO:0000313" key="2">
    <source>
        <dbReference type="Proteomes" id="UP000483432"/>
    </source>
</evidence>
<accession>A0A7C9TB29</accession>
<proteinExistence type="predicted"/>
<sequence>MSFADTLKTLPEARGTRLRLADATGAEVAVIENGPGTAGSFRVYAYLADKHDGITPAAAAEGLAIFAEHSDDARKHAGKHPNIDRLLALQASGATLTVRVE</sequence>
<reference evidence="1 2" key="1">
    <citation type="submission" date="2019-09" db="EMBL/GenBank/DDBJ databases">
        <title>H2 Metabolism Revealed by Metagenomic Analysis in Subglacial Sediment of East Antarctica.</title>
        <authorList>
            <person name="Yang Z."/>
            <person name="Zhang Y."/>
            <person name="Lv Y."/>
            <person name="Yan W."/>
            <person name="Xiao X."/>
            <person name="Sun B."/>
            <person name="Ma H."/>
        </authorList>
    </citation>
    <scope>NUCLEOTIDE SEQUENCE [LARGE SCALE GENOMIC DNA]</scope>
    <source>
        <strain evidence="1">Bin2_2</strain>
    </source>
</reference>
<organism evidence="1 2">
    <name type="scientific">Sulfuriferula multivorans</name>
    <dbReference type="NCBI Taxonomy" id="1559896"/>
    <lineage>
        <taxon>Bacteria</taxon>
        <taxon>Pseudomonadati</taxon>
        <taxon>Pseudomonadota</taxon>
        <taxon>Betaproteobacteria</taxon>
        <taxon>Nitrosomonadales</taxon>
        <taxon>Sulfuricellaceae</taxon>
        <taxon>Sulfuriferula</taxon>
    </lineage>
</organism>
<gene>
    <name evidence="1" type="ORF">GZ085_12200</name>
</gene>
<dbReference type="Pfam" id="PF10084">
    <property type="entry name" value="DUF2322"/>
    <property type="match status" value="1"/>
</dbReference>
<comment type="caution">
    <text evidence="1">The sequence shown here is derived from an EMBL/GenBank/DDBJ whole genome shotgun (WGS) entry which is preliminary data.</text>
</comment>
<dbReference type="Proteomes" id="UP000483432">
    <property type="component" value="Unassembled WGS sequence"/>
</dbReference>
<dbReference type="EMBL" id="JAAFGW010000213">
    <property type="protein sequence ID" value="NDP49122.1"/>
    <property type="molecule type" value="Genomic_DNA"/>
</dbReference>